<dbReference type="RefSeq" id="WP_145389501.1">
    <property type="nucleotide sequence ID" value="NZ_CP037423.1"/>
</dbReference>
<dbReference type="AlphaFoldDB" id="A0A518HWU9"/>
<feature type="signal peptide" evidence="1">
    <location>
        <begin position="1"/>
        <end position="22"/>
    </location>
</feature>
<keyword evidence="1" id="KW-0732">Signal</keyword>
<evidence type="ECO:0000256" key="1">
    <source>
        <dbReference type="SAM" id="SignalP"/>
    </source>
</evidence>
<organism evidence="2 3">
    <name type="scientific">Stieleria neptunia</name>
    <dbReference type="NCBI Taxonomy" id="2527979"/>
    <lineage>
        <taxon>Bacteria</taxon>
        <taxon>Pseudomonadati</taxon>
        <taxon>Planctomycetota</taxon>
        <taxon>Planctomycetia</taxon>
        <taxon>Pirellulales</taxon>
        <taxon>Pirellulaceae</taxon>
        <taxon>Stieleria</taxon>
    </lineage>
</organism>
<accession>A0A518HWU9</accession>
<sequence precursor="true">MKPILSLSFAVLLTCLGSMVHAEAPRAGSLQPISTVKPDVIAAESTISRAAFLDMMYDYEVYSAPDVTGQTEFVIVGRDADTGTWDFVHRFQWLGSADHGSWSDRGVWKFSSWWSARNAAENQIDDGKITDYEIIEQAVQPQWTYEATFPKRAQAEDFADEFEYWSNEFGVPHVTKIVPIHTLTFSNVRTLR</sequence>
<protein>
    <submittedName>
        <fullName evidence="2">Uncharacterized protein</fullName>
    </submittedName>
</protein>
<dbReference type="EMBL" id="CP037423">
    <property type="protein sequence ID" value="QDV45313.1"/>
    <property type="molecule type" value="Genomic_DNA"/>
</dbReference>
<dbReference type="KEGG" id="snep:Enr13x_51890"/>
<evidence type="ECO:0000313" key="3">
    <source>
        <dbReference type="Proteomes" id="UP000319004"/>
    </source>
</evidence>
<evidence type="ECO:0000313" key="2">
    <source>
        <dbReference type="EMBL" id="QDV45313.1"/>
    </source>
</evidence>
<dbReference type="OrthoDB" id="258783at2"/>
<dbReference type="Proteomes" id="UP000319004">
    <property type="component" value="Chromosome"/>
</dbReference>
<name>A0A518HWU9_9BACT</name>
<feature type="chain" id="PRO_5021820857" evidence="1">
    <location>
        <begin position="23"/>
        <end position="192"/>
    </location>
</feature>
<proteinExistence type="predicted"/>
<keyword evidence="3" id="KW-1185">Reference proteome</keyword>
<reference evidence="2 3" key="1">
    <citation type="submission" date="2019-03" db="EMBL/GenBank/DDBJ databases">
        <title>Deep-cultivation of Planctomycetes and their phenomic and genomic characterization uncovers novel biology.</title>
        <authorList>
            <person name="Wiegand S."/>
            <person name="Jogler M."/>
            <person name="Boedeker C."/>
            <person name="Pinto D."/>
            <person name="Vollmers J."/>
            <person name="Rivas-Marin E."/>
            <person name="Kohn T."/>
            <person name="Peeters S.H."/>
            <person name="Heuer A."/>
            <person name="Rast P."/>
            <person name="Oberbeckmann S."/>
            <person name="Bunk B."/>
            <person name="Jeske O."/>
            <person name="Meyerdierks A."/>
            <person name="Storesund J.E."/>
            <person name="Kallscheuer N."/>
            <person name="Luecker S."/>
            <person name="Lage O.M."/>
            <person name="Pohl T."/>
            <person name="Merkel B.J."/>
            <person name="Hornburger P."/>
            <person name="Mueller R.-W."/>
            <person name="Bruemmer F."/>
            <person name="Labrenz M."/>
            <person name="Spormann A.M."/>
            <person name="Op den Camp H."/>
            <person name="Overmann J."/>
            <person name="Amann R."/>
            <person name="Jetten M.S.M."/>
            <person name="Mascher T."/>
            <person name="Medema M.H."/>
            <person name="Devos D.P."/>
            <person name="Kaster A.-K."/>
            <person name="Ovreas L."/>
            <person name="Rohde M."/>
            <person name="Galperin M.Y."/>
            <person name="Jogler C."/>
        </authorList>
    </citation>
    <scope>NUCLEOTIDE SEQUENCE [LARGE SCALE GENOMIC DNA]</scope>
    <source>
        <strain evidence="2 3">Enr13</strain>
    </source>
</reference>
<gene>
    <name evidence="2" type="ORF">Enr13x_51890</name>
</gene>